<keyword evidence="3" id="KW-0862">Zinc</keyword>
<dbReference type="SUPFAM" id="SSF144232">
    <property type="entry name" value="HIT/MYND zinc finger-like"/>
    <property type="match status" value="1"/>
</dbReference>
<dbReference type="eggNOG" id="ENOG502RREE">
    <property type="taxonomic scope" value="Eukaryota"/>
</dbReference>
<dbReference type="AlphaFoldDB" id="A8IPD5"/>
<dbReference type="GO" id="GO:0008270">
    <property type="term" value="F:zinc ion binding"/>
    <property type="evidence" value="ECO:0007669"/>
    <property type="project" value="UniProtKB-KW"/>
</dbReference>
<dbReference type="SUPFAM" id="SSF48452">
    <property type="entry name" value="TPR-like"/>
    <property type="match status" value="2"/>
</dbReference>
<dbReference type="OMA" id="KWLGHTH"/>
<proteinExistence type="predicted"/>
<dbReference type="GeneID" id="5717050"/>
<evidence type="ECO:0000256" key="1">
    <source>
        <dbReference type="ARBA" id="ARBA00022723"/>
    </source>
</evidence>
<dbReference type="InterPro" id="IPR011990">
    <property type="entry name" value="TPR-like_helical_dom_sf"/>
</dbReference>
<feature type="region of interest" description="Disordered" evidence="4">
    <location>
        <begin position="191"/>
        <end position="267"/>
    </location>
</feature>
<dbReference type="PaxDb" id="3055-EDP05200"/>
<dbReference type="PROSITE" id="PS01360">
    <property type="entry name" value="ZF_MYND_1"/>
    <property type="match status" value="1"/>
</dbReference>
<dbReference type="EMBL" id="CM008967">
    <property type="protein sequence ID" value="PNW82837.1"/>
    <property type="molecule type" value="Genomic_DNA"/>
</dbReference>
<evidence type="ECO:0000256" key="3">
    <source>
        <dbReference type="ARBA" id="ARBA00022833"/>
    </source>
</evidence>
<dbReference type="Pfam" id="PF01753">
    <property type="entry name" value="zf-MYND"/>
    <property type="match status" value="1"/>
</dbReference>
<evidence type="ECO:0000313" key="6">
    <source>
        <dbReference type="Proteomes" id="UP000006906"/>
    </source>
</evidence>
<keyword evidence="6" id="KW-1185">Reference proteome</keyword>
<reference evidence="5 6" key="1">
    <citation type="journal article" date="2007" name="Science">
        <title>The Chlamydomonas genome reveals the evolution of key animal and plant functions.</title>
        <authorList>
            <person name="Merchant S.S."/>
            <person name="Prochnik S.E."/>
            <person name="Vallon O."/>
            <person name="Harris E.H."/>
            <person name="Karpowicz S.J."/>
            <person name="Witman G.B."/>
            <person name="Terry A."/>
            <person name="Salamov A."/>
            <person name="Fritz-Laylin L.K."/>
            <person name="Marechal-Drouard L."/>
            <person name="Marshall W.F."/>
            <person name="Qu L.H."/>
            <person name="Nelson D.R."/>
            <person name="Sanderfoot A.A."/>
            <person name="Spalding M.H."/>
            <person name="Kapitonov V.V."/>
            <person name="Ren Q."/>
            <person name="Ferris P."/>
            <person name="Lindquist E."/>
            <person name="Shapiro H."/>
            <person name="Lucas S.M."/>
            <person name="Grimwood J."/>
            <person name="Schmutz J."/>
            <person name="Cardol P."/>
            <person name="Cerutti H."/>
            <person name="Chanfreau G."/>
            <person name="Chen C.L."/>
            <person name="Cognat V."/>
            <person name="Croft M.T."/>
            <person name="Dent R."/>
            <person name="Dutcher S."/>
            <person name="Fernandez E."/>
            <person name="Fukuzawa H."/>
            <person name="Gonzalez-Ballester D."/>
            <person name="Gonzalez-Halphen D."/>
            <person name="Hallmann A."/>
            <person name="Hanikenne M."/>
            <person name="Hippler M."/>
            <person name="Inwood W."/>
            <person name="Jabbari K."/>
            <person name="Kalanon M."/>
            <person name="Kuras R."/>
            <person name="Lefebvre P.A."/>
            <person name="Lemaire S.D."/>
            <person name="Lobanov A.V."/>
            <person name="Lohr M."/>
            <person name="Manuell A."/>
            <person name="Meier I."/>
            <person name="Mets L."/>
            <person name="Mittag M."/>
            <person name="Mittelmeier T."/>
            <person name="Moroney J.V."/>
            <person name="Moseley J."/>
            <person name="Napoli C."/>
            <person name="Nedelcu A.M."/>
            <person name="Niyogi K."/>
            <person name="Novoselov S.V."/>
            <person name="Paulsen I.T."/>
            <person name="Pazour G."/>
            <person name="Purton S."/>
            <person name="Ral J.P."/>
            <person name="Riano-Pachon D.M."/>
            <person name="Riekhof W."/>
            <person name="Rymarquis L."/>
            <person name="Schroda M."/>
            <person name="Stern D."/>
            <person name="Umen J."/>
            <person name="Willows R."/>
            <person name="Wilson N."/>
            <person name="Zimmer S.L."/>
            <person name="Allmer J."/>
            <person name="Balk J."/>
            <person name="Bisova K."/>
            <person name="Chen C.J."/>
            <person name="Elias M."/>
            <person name="Gendler K."/>
            <person name="Hauser C."/>
            <person name="Lamb M.R."/>
            <person name="Ledford H."/>
            <person name="Long J.C."/>
            <person name="Minagawa J."/>
            <person name="Page M.D."/>
            <person name="Pan J."/>
            <person name="Pootakham W."/>
            <person name="Roje S."/>
            <person name="Rose A."/>
            <person name="Stahlberg E."/>
            <person name="Terauchi A.M."/>
            <person name="Yang P."/>
            <person name="Ball S."/>
            <person name="Bowler C."/>
            <person name="Dieckmann C.L."/>
            <person name="Gladyshev V.N."/>
            <person name="Green P."/>
            <person name="Jorgensen R."/>
            <person name="Mayfield S."/>
            <person name="Mueller-Roeber B."/>
            <person name="Rajamani S."/>
            <person name="Sayre R.T."/>
            <person name="Brokstein P."/>
            <person name="Dubchak I."/>
            <person name="Goodstein D."/>
            <person name="Hornick L."/>
            <person name="Huang Y.W."/>
            <person name="Jhaveri J."/>
            <person name="Luo Y."/>
            <person name="Martinez D."/>
            <person name="Ngau W.C."/>
            <person name="Otillar B."/>
            <person name="Poliakov A."/>
            <person name="Porter A."/>
            <person name="Szajkowski L."/>
            <person name="Werner G."/>
            <person name="Zhou K."/>
            <person name="Grigoriev I.V."/>
            <person name="Rokhsar D.S."/>
            <person name="Grossman A.R."/>
        </authorList>
    </citation>
    <scope>NUCLEOTIDE SEQUENCE [LARGE SCALE GENOMIC DNA]</scope>
    <source>
        <strain evidence="6">CC-503</strain>
    </source>
</reference>
<evidence type="ECO:0000256" key="4">
    <source>
        <dbReference type="SAM" id="MobiDB-lite"/>
    </source>
</evidence>
<name>A8IPD5_CHLRE</name>
<dbReference type="SMART" id="SM00028">
    <property type="entry name" value="TPR"/>
    <property type="match status" value="3"/>
</dbReference>
<dbReference type="Gramene" id="PNW82837">
    <property type="protein sequence ID" value="PNW82837"/>
    <property type="gene ID" value="CHLRE_06g296500v5"/>
</dbReference>
<keyword evidence="2" id="KW-0863">Zinc-finger</keyword>
<feature type="compositionally biased region" description="Low complexity" evidence="4">
    <location>
        <begin position="216"/>
        <end position="226"/>
    </location>
</feature>
<feature type="compositionally biased region" description="Low complexity" evidence="4">
    <location>
        <begin position="195"/>
        <end position="209"/>
    </location>
</feature>
<dbReference type="PANTHER" id="PTHR10237">
    <property type="entry name" value="DEFORMED EPIDERMAL AUTOREGULATORY FACTOR 1 HOMOLOG SUPPRESSIN"/>
    <property type="match status" value="1"/>
</dbReference>
<dbReference type="HOGENOM" id="CLU_420578_0_0_1"/>
<evidence type="ECO:0000313" key="5">
    <source>
        <dbReference type="EMBL" id="PNW82837.1"/>
    </source>
</evidence>
<dbReference type="Gene3D" id="1.25.40.10">
    <property type="entry name" value="Tetratricopeptide repeat domain"/>
    <property type="match status" value="2"/>
</dbReference>
<dbReference type="Pfam" id="PF13424">
    <property type="entry name" value="TPR_12"/>
    <property type="match status" value="1"/>
</dbReference>
<organism evidence="5 6">
    <name type="scientific">Chlamydomonas reinhardtii</name>
    <name type="common">Chlamydomonas smithii</name>
    <dbReference type="NCBI Taxonomy" id="3055"/>
    <lineage>
        <taxon>Eukaryota</taxon>
        <taxon>Viridiplantae</taxon>
        <taxon>Chlorophyta</taxon>
        <taxon>core chlorophytes</taxon>
        <taxon>Chlorophyceae</taxon>
        <taxon>CS clade</taxon>
        <taxon>Chlamydomonadales</taxon>
        <taxon>Chlamydomonadaceae</taxon>
        <taxon>Chlamydomonas</taxon>
    </lineage>
</organism>
<keyword evidence="1" id="KW-0479">Metal-binding</keyword>
<dbReference type="InterPro" id="IPR002893">
    <property type="entry name" value="Znf_MYND"/>
</dbReference>
<dbReference type="InParanoid" id="A8IPD5"/>
<dbReference type="PROSITE" id="PS50865">
    <property type="entry name" value="ZF_MYND_2"/>
    <property type="match status" value="1"/>
</dbReference>
<dbReference type="Proteomes" id="UP000006906">
    <property type="component" value="Chromosome 6"/>
</dbReference>
<feature type="compositionally biased region" description="Low complexity" evidence="4">
    <location>
        <begin position="254"/>
        <end position="267"/>
    </location>
</feature>
<feature type="region of interest" description="Disordered" evidence="4">
    <location>
        <begin position="76"/>
        <end position="116"/>
    </location>
</feature>
<dbReference type="PANTHER" id="PTHR10237:SF14">
    <property type="entry name" value="MYND-TYPE DOMAIN-CONTAINING PROTEIN"/>
    <property type="match status" value="1"/>
</dbReference>
<evidence type="ECO:0000256" key="2">
    <source>
        <dbReference type="ARBA" id="ARBA00022771"/>
    </source>
</evidence>
<dbReference type="RefSeq" id="XP_001691467.1">
    <property type="nucleotide sequence ID" value="XM_001691415.2"/>
</dbReference>
<protein>
    <submittedName>
        <fullName evidence="5">Uncharacterized protein</fullName>
    </submittedName>
</protein>
<gene>
    <name evidence="5" type="ORF">CHLRE_06g296500v5</name>
</gene>
<dbReference type="Gene3D" id="6.10.140.2220">
    <property type="match status" value="1"/>
</dbReference>
<dbReference type="InterPro" id="IPR024119">
    <property type="entry name" value="TF_DEAF-1"/>
</dbReference>
<dbReference type="OrthoDB" id="540581at2759"/>
<dbReference type="InterPro" id="IPR019734">
    <property type="entry name" value="TPR_rpt"/>
</dbReference>
<sequence length="652" mass="64955">MAPVGLDTSSPSSGSSWFKVAAIAAGVTLTAGVGYVIYKYVLLPTFAEEEDSPAEAAPLSMQSLLTGGAVGAKPAATGPVLPVRKTPSPTPAKARGGPSLPARKSPSGATAAGKAATDAEASASASAATATATTAKAAAPVAANLKSCGCCSQPLKAGGLPQRCGQCKAVYYCSAACQKKHWPEHKAACAKPGAADKPASPSEEAAADAAAEEVVAEPAAEAEAASTSGPGTSSNREAEASGSGSSVADKDAGEGASSSAGDAGASGSAAAGGGLQSALVEVLRQAAEKGAGTLDGAFEEAVMHFLGGKLATALSAFGSLQAAARQAGRSDLVLELHKWLGHTHTKLGNFNAAADAFNAGIDAAKAAKNTAARVDNSIGLGNLWKMAGQLTKAAEVLKEALLVAQEEDSAGMQSEVLVALGNVVMSVDAEEGLACLQIAVKLREDEVAKAAETGDRAAMATGMMQAAAAMVNMAAALFATRRFEQSKQAYEQAMEIFELMEDHDKVIQVLINLANLAELQLDTPGEALEIRKKLNAALKEAGHSGIAGGAATSPCGVCQRPIEVLKARARGAAGEEGGGAMVVLGCMHVQHDACFKLHCDQSKESSAAVAAAAEAAAKGGEAAAAIAAVAASPGAKRTTTCPTCKAPVPVMT</sequence>
<accession>A8IPD5</accession>
<feature type="compositionally biased region" description="Low complexity" evidence="4">
    <location>
        <begin position="105"/>
        <end position="116"/>
    </location>
</feature>
<dbReference type="KEGG" id="cre:CHLRE_06g296500v5"/>